<evidence type="ECO:0000313" key="2">
    <source>
        <dbReference type="Proteomes" id="UP000196230"/>
    </source>
</evidence>
<evidence type="ECO:0000313" key="1">
    <source>
        <dbReference type="EMBL" id="SJN35572.1"/>
    </source>
</evidence>
<reference evidence="1 2" key="1">
    <citation type="submission" date="2017-02" db="EMBL/GenBank/DDBJ databases">
        <authorList>
            <person name="Peterson S.W."/>
        </authorList>
    </citation>
    <scope>NUCLEOTIDE SEQUENCE [LARGE SCALE GENOMIC DNA]</scope>
    <source>
        <strain evidence="1 2">2B3F</strain>
    </source>
</reference>
<proteinExistence type="predicted"/>
<gene>
    <name evidence="1" type="ORF">FM125_10730</name>
</gene>
<dbReference type="EMBL" id="FUKP01000067">
    <property type="protein sequence ID" value="SJN35572.1"/>
    <property type="molecule type" value="Genomic_DNA"/>
</dbReference>
<accession>A0A1R4JUD2</accession>
<protein>
    <submittedName>
        <fullName evidence="1">Uncharacterized protein</fullName>
    </submittedName>
</protein>
<organism evidence="1 2">
    <name type="scientific">Micrococcus lylae</name>
    <dbReference type="NCBI Taxonomy" id="1273"/>
    <lineage>
        <taxon>Bacteria</taxon>
        <taxon>Bacillati</taxon>
        <taxon>Actinomycetota</taxon>
        <taxon>Actinomycetes</taxon>
        <taxon>Micrococcales</taxon>
        <taxon>Micrococcaceae</taxon>
        <taxon>Micrococcus</taxon>
    </lineage>
</organism>
<dbReference type="Proteomes" id="UP000196230">
    <property type="component" value="Unassembled WGS sequence"/>
</dbReference>
<dbReference type="AlphaFoldDB" id="A0A1R4JUD2"/>
<sequence>MIVLRPPPPSEPPQLSFQRRQLLRLDQEVHIGWLADGTQTLDHGRLTFEEQRPGSHSVR</sequence>
<name>A0A1R4JUD2_9MICC</name>